<dbReference type="Proteomes" id="UP000183561">
    <property type="component" value="Unassembled WGS sequence"/>
</dbReference>
<dbReference type="RefSeq" id="WP_072939035.1">
    <property type="nucleotide sequence ID" value="NZ_FNSV01000005.1"/>
</dbReference>
<dbReference type="EMBL" id="FNSV01000005">
    <property type="protein sequence ID" value="SEC52926.1"/>
    <property type="molecule type" value="Genomic_DNA"/>
</dbReference>
<gene>
    <name evidence="1" type="ORF">SAMN04490239_4428</name>
</gene>
<evidence type="ECO:0000313" key="1">
    <source>
        <dbReference type="EMBL" id="SEC52926.1"/>
    </source>
</evidence>
<accession>A0A1H4T913</accession>
<organism evidence="1 2">
    <name type="scientific">Rhodococcus koreensis</name>
    <dbReference type="NCBI Taxonomy" id="99653"/>
    <lineage>
        <taxon>Bacteria</taxon>
        <taxon>Bacillati</taxon>
        <taxon>Actinomycetota</taxon>
        <taxon>Actinomycetes</taxon>
        <taxon>Mycobacteriales</taxon>
        <taxon>Nocardiaceae</taxon>
        <taxon>Rhodococcus</taxon>
    </lineage>
</organism>
<reference evidence="2" key="1">
    <citation type="submission" date="2016-10" db="EMBL/GenBank/DDBJ databases">
        <authorList>
            <person name="Varghese N."/>
            <person name="Submissions S."/>
        </authorList>
    </citation>
    <scope>NUCLEOTIDE SEQUENCE [LARGE SCALE GENOMIC DNA]</scope>
    <source>
        <strain evidence="2">DSM 44498</strain>
    </source>
</reference>
<dbReference type="AlphaFoldDB" id="A0A1H4T913"/>
<sequence length="244" mass="25605">MTDMLTHTLEDVTALPPGNRIRLAVREVRETAFRALYAAGVSAGEAGGAADVVTAMQLHARNGIDTLLTTIAELESPAGAADVTLTRGPEVDIVARSPRSALLTGPPAVDLALSQSRPVLLPRIVDHEAVAWYALHAVSRSGATLRLITLDDGGHPAGATVVTEAGDMYRDAAAAALTTGVPAIAGTLLQTAPPAAHLSRPVHTAAERETRYRHAVSYGVFVDAATWSRAYELGRRFLVPEAHS</sequence>
<evidence type="ECO:0000313" key="2">
    <source>
        <dbReference type="Proteomes" id="UP000183561"/>
    </source>
</evidence>
<dbReference type="OrthoDB" id="4457483at2"/>
<name>A0A1H4T913_9NOCA</name>
<keyword evidence="2" id="KW-1185">Reference proteome</keyword>
<proteinExistence type="predicted"/>
<protein>
    <submittedName>
        <fullName evidence="1">Uncharacterized protein</fullName>
    </submittedName>
</protein>